<evidence type="ECO:0000313" key="2">
    <source>
        <dbReference type="EMBL" id="OHA70930.1"/>
    </source>
</evidence>
<organism evidence="2 3">
    <name type="scientific">Candidatus Wildermuthbacteria bacterium RIFCSPHIGHO2_12_FULL_40_12</name>
    <dbReference type="NCBI Taxonomy" id="1802457"/>
    <lineage>
        <taxon>Bacteria</taxon>
        <taxon>Candidatus Wildermuthiibacteriota</taxon>
    </lineage>
</organism>
<accession>A0A1G2RDM0</accession>
<feature type="transmembrane region" description="Helical" evidence="1">
    <location>
        <begin position="31"/>
        <end position="49"/>
    </location>
</feature>
<comment type="caution">
    <text evidence="2">The sequence shown here is derived from an EMBL/GenBank/DDBJ whole genome shotgun (WGS) entry which is preliminary data.</text>
</comment>
<evidence type="ECO:0000313" key="3">
    <source>
        <dbReference type="Proteomes" id="UP000177078"/>
    </source>
</evidence>
<evidence type="ECO:0000256" key="1">
    <source>
        <dbReference type="SAM" id="Phobius"/>
    </source>
</evidence>
<protein>
    <submittedName>
        <fullName evidence="2">Uncharacterized protein</fullName>
    </submittedName>
</protein>
<gene>
    <name evidence="2" type="ORF">A3F15_02135</name>
</gene>
<dbReference type="Proteomes" id="UP000177078">
    <property type="component" value="Unassembled WGS sequence"/>
</dbReference>
<sequence>MEIFVKWFLSVVTIALIFKLCGIQFNIIFAILTAYSLVFLVLNIAKIWLKAQSPARDYDFTDKDQ</sequence>
<keyword evidence="1" id="KW-0812">Transmembrane</keyword>
<reference evidence="2 3" key="1">
    <citation type="journal article" date="2016" name="Nat. Commun.">
        <title>Thousands of microbial genomes shed light on interconnected biogeochemical processes in an aquifer system.</title>
        <authorList>
            <person name="Anantharaman K."/>
            <person name="Brown C.T."/>
            <person name="Hug L.A."/>
            <person name="Sharon I."/>
            <person name="Castelle C.J."/>
            <person name="Probst A.J."/>
            <person name="Thomas B.C."/>
            <person name="Singh A."/>
            <person name="Wilkins M.J."/>
            <person name="Karaoz U."/>
            <person name="Brodie E.L."/>
            <person name="Williams K.H."/>
            <person name="Hubbard S.S."/>
            <person name="Banfield J.F."/>
        </authorList>
    </citation>
    <scope>NUCLEOTIDE SEQUENCE [LARGE SCALE GENOMIC DNA]</scope>
</reference>
<dbReference type="AlphaFoldDB" id="A0A1G2RDM0"/>
<name>A0A1G2RDM0_9BACT</name>
<proteinExistence type="predicted"/>
<dbReference type="EMBL" id="MHUC01000015">
    <property type="protein sequence ID" value="OHA70930.1"/>
    <property type="molecule type" value="Genomic_DNA"/>
</dbReference>
<keyword evidence="1" id="KW-1133">Transmembrane helix</keyword>
<keyword evidence="1" id="KW-0472">Membrane</keyword>